<dbReference type="Gene3D" id="3.30.460.40">
    <property type="match status" value="1"/>
</dbReference>
<evidence type="ECO:0000313" key="2">
    <source>
        <dbReference type="Proteomes" id="UP000676917"/>
    </source>
</evidence>
<sequence>MLNTLSIIGKEINKTNISWGVGGSLLLSFYQLIDRPNDIDILVDEQNAEQLNELLSNIARANEVIHYAPYKTVYFSKYSIDNINIDVMGGFAIEHDEGIYKLPFNKESVVAHKKINGVEIPLCSLEDWYILYWLIPGRQEKAILIENYFRNIGVSHPELLWEALNQPLPITVKERVENLLNYIS</sequence>
<accession>A0A919X5X1</accession>
<dbReference type="AlphaFoldDB" id="A0A919X5X1"/>
<proteinExistence type="predicted"/>
<dbReference type="InterPro" id="IPR019646">
    <property type="entry name" value="Aminoglyc_AdlTrfase"/>
</dbReference>
<dbReference type="RefSeq" id="WP_244853340.1">
    <property type="nucleotide sequence ID" value="NZ_BORP01000001.1"/>
</dbReference>
<comment type="caution">
    <text evidence="1">The sequence shown here is derived from an EMBL/GenBank/DDBJ whole genome shotgun (WGS) entry which is preliminary data.</text>
</comment>
<dbReference type="Proteomes" id="UP000676917">
    <property type="component" value="Unassembled WGS sequence"/>
</dbReference>
<protein>
    <submittedName>
        <fullName evidence="1">Uncharacterized protein</fullName>
    </submittedName>
</protein>
<gene>
    <name evidence="1" type="ORF">J43TS3_09400</name>
</gene>
<reference evidence="1" key="1">
    <citation type="submission" date="2021-03" db="EMBL/GenBank/DDBJ databases">
        <title>Antimicrobial resistance genes in bacteria isolated from Japanese honey, and their potential for conferring macrolide and lincosamide resistance in the American foulbrood pathogen Paenibacillus larvae.</title>
        <authorList>
            <person name="Okamoto M."/>
            <person name="Kumagai M."/>
            <person name="Kanamori H."/>
            <person name="Takamatsu D."/>
        </authorList>
    </citation>
    <scope>NUCLEOTIDE SEQUENCE</scope>
    <source>
        <strain evidence="1">J43TS3</strain>
    </source>
</reference>
<dbReference type="SUPFAM" id="SSF81301">
    <property type="entry name" value="Nucleotidyltransferase"/>
    <property type="match status" value="1"/>
</dbReference>
<name>A0A919X5X1_9BACI</name>
<organism evidence="1 2">
    <name type="scientific">Ornithinibacillus bavariensis</name>
    <dbReference type="NCBI Taxonomy" id="545502"/>
    <lineage>
        <taxon>Bacteria</taxon>
        <taxon>Bacillati</taxon>
        <taxon>Bacillota</taxon>
        <taxon>Bacilli</taxon>
        <taxon>Bacillales</taxon>
        <taxon>Bacillaceae</taxon>
        <taxon>Ornithinibacillus</taxon>
    </lineage>
</organism>
<keyword evidence="2" id="KW-1185">Reference proteome</keyword>
<evidence type="ECO:0000313" key="1">
    <source>
        <dbReference type="EMBL" id="GIO26329.1"/>
    </source>
</evidence>
<dbReference type="InterPro" id="IPR043519">
    <property type="entry name" value="NT_sf"/>
</dbReference>
<dbReference type="Pfam" id="PF10706">
    <property type="entry name" value="Aminoglyc_resit"/>
    <property type="match status" value="1"/>
</dbReference>
<dbReference type="EMBL" id="BORP01000001">
    <property type="protein sequence ID" value="GIO26329.1"/>
    <property type="molecule type" value="Genomic_DNA"/>
</dbReference>